<accession>A0A9N9EZE1</accession>
<keyword evidence="2" id="KW-1133">Transmembrane helix</keyword>
<feature type="transmembrane region" description="Helical" evidence="2">
    <location>
        <begin position="660"/>
        <end position="680"/>
    </location>
</feature>
<evidence type="ECO:0000256" key="1">
    <source>
        <dbReference type="SAM" id="MobiDB-lite"/>
    </source>
</evidence>
<dbReference type="Proteomes" id="UP000789375">
    <property type="component" value="Unassembled WGS sequence"/>
</dbReference>
<evidence type="ECO:0000313" key="3">
    <source>
        <dbReference type="EMBL" id="CAG8694196.1"/>
    </source>
</evidence>
<keyword evidence="4" id="KW-1185">Reference proteome</keyword>
<feature type="transmembrane region" description="Helical" evidence="2">
    <location>
        <begin position="686"/>
        <end position="711"/>
    </location>
</feature>
<name>A0A9N9EZE1_FUNMO</name>
<dbReference type="EMBL" id="CAJVPP010008086">
    <property type="protein sequence ID" value="CAG8694196.1"/>
    <property type="molecule type" value="Genomic_DNA"/>
</dbReference>
<comment type="caution">
    <text evidence="3">The sequence shown here is derived from an EMBL/GenBank/DDBJ whole genome shotgun (WGS) entry which is preliminary data.</text>
</comment>
<dbReference type="AlphaFoldDB" id="A0A9N9EZE1"/>
<evidence type="ECO:0000256" key="2">
    <source>
        <dbReference type="SAM" id="Phobius"/>
    </source>
</evidence>
<reference evidence="3" key="1">
    <citation type="submission" date="2021-06" db="EMBL/GenBank/DDBJ databases">
        <authorList>
            <person name="Kallberg Y."/>
            <person name="Tangrot J."/>
            <person name="Rosling A."/>
        </authorList>
    </citation>
    <scope>NUCLEOTIDE SEQUENCE</scope>
    <source>
        <strain evidence="3">87-6 pot B 2015</strain>
    </source>
</reference>
<proteinExistence type="predicted"/>
<feature type="transmembrane region" description="Helical" evidence="2">
    <location>
        <begin position="479"/>
        <end position="497"/>
    </location>
</feature>
<feature type="non-terminal residue" evidence="3">
    <location>
        <position position="1"/>
    </location>
</feature>
<keyword evidence="2" id="KW-0812">Transmembrane</keyword>
<feature type="region of interest" description="Disordered" evidence="1">
    <location>
        <begin position="721"/>
        <end position="747"/>
    </location>
</feature>
<organism evidence="3 4">
    <name type="scientific">Funneliformis mosseae</name>
    <name type="common">Endomycorrhizal fungus</name>
    <name type="synonym">Glomus mosseae</name>
    <dbReference type="NCBI Taxonomy" id="27381"/>
    <lineage>
        <taxon>Eukaryota</taxon>
        <taxon>Fungi</taxon>
        <taxon>Fungi incertae sedis</taxon>
        <taxon>Mucoromycota</taxon>
        <taxon>Glomeromycotina</taxon>
        <taxon>Glomeromycetes</taxon>
        <taxon>Glomerales</taxon>
        <taxon>Glomeraceae</taxon>
        <taxon>Funneliformis</taxon>
    </lineage>
</organism>
<sequence length="747" mass="88521">PRSLRKIRYRSFYFKNDGNIVLFTNDFKILVYSHIGDELILISSRKIYSDKVREVMIEDNKIWAISSNYLFQWDLDAFQFEFSYSLWFTTNQVENVTMRGNLILVKYRNEISIFSKENHFPIRNIRIEGEVSIKILSNYYLLAFNLPKKDEKQDLRLYHTTDDNKQPVEGSKIFNDDNIENGIIPFEYNLESRRAFGFVDCRISSINLTKFNLHEWFEANHIDDDIIVGWNTYLNQPSESQCNDTLAFPDLENIKTLVSNQDKIDDTYDEPNRSEKQETLNLRATPSDTSEELCSKELKELEGFDQIVRYWRILDNNELALHQTMCNDFRPEFRCITIYKYDKSIKIKYFYFNDDENFNAENFESGLPMMDVEAFFEHKENSFVPSFDEFKCTKLVKEDPKKNLKFLNIITLSMKELYTTYPDYISKFNSEIFMILDPSSENIIDSNYLYGDLYHFYTFNEEIEIELGMSKHIRKISEYCAFELGIIFVFSTLFIPYNAPLYFYAILALLISTLLILSRFTSVISILLIFLRSVSSKIIATFYSYYYKIFERDSKVKQRITLVVPYVNYSCYTLEYNWLKEIFKPQSSVFVDTCKKDFYTNWNGEAIIDFKWKIASYSSNFITQEIRNKLYQISIGIGFLYLASELRQFIWNPKKYFSRIVNWFDLCAYLPAFLVSIYWIKHQSAPYWALSVSFILAIILASVTHAFFFLLHPRDFSDSLTTQDPSDPNNPWTISKTFHQTDENGKA</sequence>
<protein>
    <submittedName>
        <fullName evidence="3">2410_t:CDS:1</fullName>
    </submittedName>
</protein>
<keyword evidence="2" id="KW-0472">Membrane</keyword>
<feature type="transmembrane region" description="Helical" evidence="2">
    <location>
        <begin position="503"/>
        <end position="531"/>
    </location>
</feature>
<feature type="compositionally biased region" description="Polar residues" evidence="1">
    <location>
        <begin position="721"/>
        <end position="738"/>
    </location>
</feature>
<gene>
    <name evidence="3" type="ORF">FMOSSE_LOCUS13495</name>
</gene>
<evidence type="ECO:0000313" key="4">
    <source>
        <dbReference type="Proteomes" id="UP000789375"/>
    </source>
</evidence>